<keyword evidence="1" id="KW-0479">Metal-binding</keyword>
<dbReference type="GO" id="GO:0046872">
    <property type="term" value="F:metal ion binding"/>
    <property type="evidence" value="ECO:0007669"/>
    <property type="project" value="UniProtKB-KW"/>
</dbReference>
<reference evidence="5 7" key="2">
    <citation type="submission" date="2019-04" db="EMBL/GenBank/DDBJ databases">
        <title>Draft genome sequence data and analysis of a Fermenting Bacterium, Geotoga petraea strain HO-Geo1, isolated from heavy-oil petroleum reservoir in Russia.</title>
        <authorList>
            <person name="Grouzdev D.S."/>
            <person name="Semenova E.M."/>
            <person name="Sokolova D.S."/>
            <person name="Tourova T.P."/>
            <person name="Poltaraus A.B."/>
            <person name="Nazina T.N."/>
        </authorList>
    </citation>
    <scope>NUCLEOTIDE SEQUENCE [LARGE SCALE GENOMIC DNA]</scope>
    <source>
        <strain evidence="5 7">HO-Geo1</strain>
    </source>
</reference>
<dbReference type="InterPro" id="IPR050582">
    <property type="entry name" value="HAD-like_SerB"/>
</dbReference>
<dbReference type="SUPFAM" id="SSF56784">
    <property type="entry name" value="HAD-like"/>
    <property type="match status" value="1"/>
</dbReference>
<dbReference type="Proteomes" id="UP000297288">
    <property type="component" value="Unassembled WGS sequence"/>
</dbReference>
<accession>A0A1G6QJL0</accession>
<reference evidence="4 6" key="1">
    <citation type="submission" date="2016-10" db="EMBL/GenBank/DDBJ databases">
        <authorList>
            <person name="de Groot N.N."/>
        </authorList>
    </citation>
    <scope>NUCLEOTIDE SEQUENCE [LARGE SCALE GENOMIC DNA]</scope>
    <source>
        <strain evidence="4 6">WG14</strain>
    </source>
</reference>
<sequence>MKEYAAFFDMDKTILSENSGQLFYKYYFNKGEVKFVDYLKLLPIPILYAFGMLKLEYISKVLSDKYIGLSESEIYSKTQKWFDDFGHKFIRDKMIDEIEYHRNKNAEIVLISASPRNICYPVFSHLNMDELISTDLIIENNVFKGIQGNSVYKEEKVNRAEKFLKENNMTFEDSYFYSDSISDLPLLEKVGNPVCVNPDKKLAKIAINKQWKILEV</sequence>
<dbReference type="NCBIfam" id="TIGR01490">
    <property type="entry name" value="HAD-SF-IB-hyp1"/>
    <property type="match status" value="1"/>
</dbReference>
<dbReference type="GO" id="GO:0016787">
    <property type="term" value="F:hydrolase activity"/>
    <property type="evidence" value="ECO:0007669"/>
    <property type="project" value="UniProtKB-KW"/>
</dbReference>
<dbReference type="EMBL" id="SRME01000006">
    <property type="protein sequence ID" value="TGG87010.1"/>
    <property type="molecule type" value="Genomic_DNA"/>
</dbReference>
<dbReference type="STRING" id="28234.SAMN04488588_2107"/>
<keyword evidence="6" id="KW-1185">Reference proteome</keyword>
<protein>
    <submittedName>
        <fullName evidence="5">HAD-IB family hydrolase</fullName>
    </submittedName>
    <submittedName>
        <fullName evidence="4">HAD-superfamily subfamily IB hydrolase, TIGR01490</fullName>
    </submittedName>
</protein>
<evidence type="ECO:0000313" key="4">
    <source>
        <dbReference type="EMBL" id="SDC92670.1"/>
    </source>
</evidence>
<organism evidence="4 6">
    <name type="scientific">Geotoga petraea</name>
    <dbReference type="NCBI Taxonomy" id="28234"/>
    <lineage>
        <taxon>Bacteria</taxon>
        <taxon>Thermotogati</taxon>
        <taxon>Thermotogota</taxon>
        <taxon>Thermotogae</taxon>
        <taxon>Petrotogales</taxon>
        <taxon>Petrotogaceae</taxon>
        <taxon>Geotoga</taxon>
    </lineage>
</organism>
<dbReference type="OrthoDB" id="9794212at2"/>
<dbReference type="AlphaFoldDB" id="A0A1G6QJL0"/>
<keyword evidence="2 4" id="KW-0378">Hydrolase</keyword>
<dbReference type="Proteomes" id="UP000199322">
    <property type="component" value="Unassembled WGS sequence"/>
</dbReference>
<evidence type="ECO:0000256" key="1">
    <source>
        <dbReference type="ARBA" id="ARBA00022723"/>
    </source>
</evidence>
<dbReference type="InterPro" id="IPR036412">
    <property type="entry name" value="HAD-like_sf"/>
</dbReference>
<dbReference type="RefSeq" id="WP_091405772.1">
    <property type="nucleotide sequence ID" value="NZ_FMYV01000013.1"/>
</dbReference>
<evidence type="ECO:0000313" key="6">
    <source>
        <dbReference type="Proteomes" id="UP000199322"/>
    </source>
</evidence>
<dbReference type="Gene3D" id="1.20.1440.100">
    <property type="entry name" value="SG protein - dephosphorylation function"/>
    <property type="match status" value="1"/>
</dbReference>
<evidence type="ECO:0000256" key="3">
    <source>
        <dbReference type="ARBA" id="ARBA00022842"/>
    </source>
</evidence>
<gene>
    <name evidence="5" type="ORF">E4650_09155</name>
    <name evidence="4" type="ORF">SAMN04488588_2107</name>
</gene>
<dbReference type="EMBL" id="FMYV01000013">
    <property type="protein sequence ID" value="SDC92670.1"/>
    <property type="molecule type" value="Genomic_DNA"/>
</dbReference>
<evidence type="ECO:0000256" key="2">
    <source>
        <dbReference type="ARBA" id="ARBA00022801"/>
    </source>
</evidence>
<evidence type="ECO:0000313" key="5">
    <source>
        <dbReference type="EMBL" id="TGG87010.1"/>
    </source>
</evidence>
<dbReference type="InterPro" id="IPR006385">
    <property type="entry name" value="HAD_hydro_SerB1"/>
</dbReference>
<dbReference type="Pfam" id="PF12710">
    <property type="entry name" value="HAD"/>
    <property type="match status" value="1"/>
</dbReference>
<dbReference type="Gene3D" id="3.40.50.1000">
    <property type="entry name" value="HAD superfamily/HAD-like"/>
    <property type="match status" value="1"/>
</dbReference>
<dbReference type="PANTHER" id="PTHR43344:SF13">
    <property type="entry name" value="PHOSPHATASE RV3661-RELATED"/>
    <property type="match status" value="1"/>
</dbReference>
<keyword evidence="3" id="KW-0460">Magnesium</keyword>
<dbReference type="InterPro" id="IPR023214">
    <property type="entry name" value="HAD_sf"/>
</dbReference>
<dbReference type="PANTHER" id="PTHR43344">
    <property type="entry name" value="PHOSPHOSERINE PHOSPHATASE"/>
    <property type="match status" value="1"/>
</dbReference>
<name>A0A1G6QJL0_9BACT</name>
<proteinExistence type="predicted"/>
<evidence type="ECO:0000313" key="7">
    <source>
        <dbReference type="Proteomes" id="UP000297288"/>
    </source>
</evidence>
<dbReference type="NCBIfam" id="TIGR01488">
    <property type="entry name" value="HAD-SF-IB"/>
    <property type="match status" value="1"/>
</dbReference>